<reference evidence="2 3" key="1">
    <citation type="submission" date="2018-10" db="EMBL/GenBank/DDBJ databases">
        <title>Aeromicrobium sp. 9W16Y-2 whole genome shotgun sequence.</title>
        <authorList>
            <person name="Li F."/>
        </authorList>
    </citation>
    <scope>NUCLEOTIDE SEQUENCE [LARGE SCALE GENOMIC DNA]</scope>
    <source>
        <strain evidence="2 3">9W16Y-2</strain>
    </source>
</reference>
<name>A0A3L8PJU4_9ACTN</name>
<feature type="domain" description="Transcription regulator TrmB N-terminal" evidence="1">
    <location>
        <begin position="8"/>
        <end position="56"/>
    </location>
</feature>
<dbReference type="InterPro" id="IPR036390">
    <property type="entry name" value="WH_DNA-bd_sf"/>
</dbReference>
<evidence type="ECO:0000313" key="3">
    <source>
        <dbReference type="Proteomes" id="UP000282515"/>
    </source>
</evidence>
<dbReference type="EMBL" id="RDBF01000012">
    <property type="protein sequence ID" value="RLV54858.1"/>
    <property type="molecule type" value="Genomic_DNA"/>
</dbReference>
<dbReference type="Proteomes" id="UP000282515">
    <property type="component" value="Unassembled WGS sequence"/>
</dbReference>
<dbReference type="PANTHER" id="PTHR34293">
    <property type="entry name" value="HTH-TYPE TRANSCRIPTIONAL REGULATOR TRMBL2"/>
    <property type="match status" value="1"/>
</dbReference>
<dbReference type="InterPro" id="IPR002831">
    <property type="entry name" value="Tscrpt_reg_TrmB_N"/>
</dbReference>
<evidence type="ECO:0000259" key="1">
    <source>
        <dbReference type="Pfam" id="PF01978"/>
    </source>
</evidence>
<sequence length="252" mass="28348">MWEELVRAGLDPKEARLYLAVLEAQRCTVAEAATLADVTRTNAYDIARKLVNRGLLSLTEVGASGKAGARGRAVLTANDPGHLLDEWTYRKNLLDDLVPRLRALRGDGQHQPRVRFMAGEAGIRAALFETLSWPSPLRGILSMKDLLTVPGSSAMREYIEGRRERNLFLRVVRSPERDYPSGWPTDAEDLRETRYAPESHIFTMTMIVGPHAVAVLSSRRENFAMMIESAEYAETQAHLFEVLWQVSQVETR</sequence>
<accession>A0A3L8PJU4</accession>
<dbReference type="Pfam" id="PF01978">
    <property type="entry name" value="TrmB"/>
    <property type="match status" value="1"/>
</dbReference>
<proteinExistence type="predicted"/>
<dbReference type="OrthoDB" id="7960388at2"/>
<protein>
    <submittedName>
        <fullName evidence="2">Transcriptional regulator</fullName>
    </submittedName>
</protein>
<organism evidence="2 3">
    <name type="scientific">Aeromicrobium phragmitis</name>
    <dbReference type="NCBI Taxonomy" id="2478914"/>
    <lineage>
        <taxon>Bacteria</taxon>
        <taxon>Bacillati</taxon>
        <taxon>Actinomycetota</taxon>
        <taxon>Actinomycetes</taxon>
        <taxon>Propionibacteriales</taxon>
        <taxon>Nocardioidaceae</taxon>
        <taxon>Aeromicrobium</taxon>
    </lineage>
</organism>
<gene>
    <name evidence="2" type="ORF">D9V41_13620</name>
</gene>
<dbReference type="Gene3D" id="1.10.10.10">
    <property type="entry name" value="Winged helix-like DNA-binding domain superfamily/Winged helix DNA-binding domain"/>
    <property type="match status" value="1"/>
</dbReference>
<evidence type="ECO:0000313" key="2">
    <source>
        <dbReference type="EMBL" id="RLV54858.1"/>
    </source>
</evidence>
<dbReference type="InterPro" id="IPR051797">
    <property type="entry name" value="TrmB-like"/>
</dbReference>
<keyword evidence="3" id="KW-1185">Reference proteome</keyword>
<dbReference type="RefSeq" id="WP_121795134.1">
    <property type="nucleotide sequence ID" value="NZ_RDBF01000012.1"/>
</dbReference>
<dbReference type="InterPro" id="IPR036388">
    <property type="entry name" value="WH-like_DNA-bd_sf"/>
</dbReference>
<dbReference type="PANTHER" id="PTHR34293:SF1">
    <property type="entry name" value="HTH-TYPE TRANSCRIPTIONAL REGULATOR TRMBL2"/>
    <property type="match status" value="1"/>
</dbReference>
<dbReference type="SUPFAM" id="SSF46785">
    <property type="entry name" value="Winged helix' DNA-binding domain"/>
    <property type="match status" value="1"/>
</dbReference>
<comment type="caution">
    <text evidence="2">The sequence shown here is derived from an EMBL/GenBank/DDBJ whole genome shotgun (WGS) entry which is preliminary data.</text>
</comment>
<dbReference type="AlphaFoldDB" id="A0A3L8PJU4"/>